<dbReference type="AlphaFoldDB" id="A0A229UKP3"/>
<dbReference type="EMBL" id="NMQW01000036">
    <property type="protein sequence ID" value="OXM83966.1"/>
    <property type="molecule type" value="Genomic_DNA"/>
</dbReference>
<organism evidence="1 2">
    <name type="scientific">Paenibacillus rigui</name>
    <dbReference type="NCBI Taxonomy" id="554312"/>
    <lineage>
        <taxon>Bacteria</taxon>
        <taxon>Bacillati</taxon>
        <taxon>Bacillota</taxon>
        <taxon>Bacilli</taxon>
        <taxon>Bacillales</taxon>
        <taxon>Paenibacillaceae</taxon>
        <taxon>Paenibacillus</taxon>
    </lineage>
</organism>
<accession>A0A229UKP3</accession>
<protein>
    <submittedName>
        <fullName evidence="1">Uncharacterized protein</fullName>
    </submittedName>
</protein>
<comment type="caution">
    <text evidence="1">The sequence shown here is derived from an EMBL/GenBank/DDBJ whole genome shotgun (WGS) entry which is preliminary data.</text>
</comment>
<sequence>MQTSKRSPGYIGVVGSNKAVVVTPNDSADLTGGATLAIYIGGSGNVKADMADGSTVTFNALSVGIVHPLSVRRVYATGTTATNIVGLY</sequence>
<evidence type="ECO:0000313" key="1">
    <source>
        <dbReference type="EMBL" id="OXM83966.1"/>
    </source>
</evidence>
<evidence type="ECO:0000313" key="2">
    <source>
        <dbReference type="Proteomes" id="UP000215509"/>
    </source>
</evidence>
<dbReference type="OrthoDB" id="2991196at2"/>
<keyword evidence="2" id="KW-1185">Reference proteome</keyword>
<gene>
    <name evidence="1" type="ORF">CF651_22905</name>
</gene>
<dbReference type="RefSeq" id="WP_094017212.1">
    <property type="nucleotide sequence ID" value="NZ_NMQW01000036.1"/>
</dbReference>
<proteinExistence type="predicted"/>
<dbReference type="Proteomes" id="UP000215509">
    <property type="component" value="Unassembled WGS sequence"/>
</dbReference>
<reference evidence="1 2" key="1">
    <citation type="submission" date="2017-07" db="EMBL/GenBank/DDBJ databases">
        <title>Genome sequencing and assembly of Paenibacillus rigui.</title>
        <authorList>
            <person name="Mayilraj S."/>
        </authorList>
    </citation>
    <scope>NUCLEOTIDE SEQUENCE [LARGE SCALE GENOMIC DNA]</scope>
    <source>
        <strain evidence="1 2">JCM 16352</strain>
    </source>
</reference>
<name>A0A229UKP3_9BACL</name>